<evidence type="ECO:0000313" key="3">
    <source>
        <dbReference type="Proteomes" id="UP000003438"/>
    </source>
</evidence>
<dbReference type="Gene3D" id="3.40.50.1110">
    <property type="entry name" value="SGNH hydrolase"/>
    <property type="match status" value="1"/>
</dbReference>
<feature type="domain" description="SGNH hydrolase-type esterase" evidence="1">
    <location>
        <begin position="170"/>
        <end position="357"/>
    </location>
</feature>
<dbReference type="OrthoDB" id="1828825at2"/>
<sequence length="374" mass="41839">MDWTPIWHQAAAPAFAMGFLAGKKKTVVYSVISQVSGEKLRVRFSNHYGKKPYTIGGLTVWAHGEMHTVTRDGSRVFTVPAGESCYSDELTLPVTMGEELEIRLYYASKVMDSNMIEENAVSYPGNHTADRELPPPRRERYMEQYNLYEAIPGMDQIEVFTGQPSKIIVAFGDSITAMNRWVKPLQRRLFDAYGGDYALMNAGIGGNCLLYDVPGLMGASYGEKGVSRFERDVLRFSELCGVIFALGVNDVAYYSQKTGAVISLEQYCSAVTDIVDRLHKAGVRVIAQTLPPRTGFVKKGYTREMEALRVRINGWIRDSALFDYVLDADALLRDQKNPSFTDERYHQGDHLHPNQAGGMLLAQAYDLQKLTGEV</sequence>
<protein>
    <submittedName>
        <fullName evidence="2">GDSL-like protein</fullName>
    </submittedName>
</protein>
<name>D1PKC4_9FIRM</name>
<gene>
    <name evidence="2" type="ORF">SUBVAR_04799</name>
</gene>
<keyword evidence="3" id="KW-1185">Reference proteome</keyword>
<proteinExistence type="predicted"/>
<dbReference type="eggNOG" id="COG2755">
    <property type="taxonomic scope" value="Bacteria"/>
</dbReference>
<dbReference type="SUPFAM" id="SSF52266">
    <property type="entry name" value="SGNH hydrolase"/>
    <property type="match status" value="1"/>
</dbReference>
<dbReference type="Proteomes" id="UP000003438">
    <property type="component" value="Unassembled WGS sequence"/>
</dbReference>
<reference evidence="2" key="1">
    <citation type="submission" date="2009-12" db="EMBL/GenBank/DDBJ databases">
        <authorList>
            <person name="Weinstock G."/>
            <person name="Sodergren E."/>
            <person name="Clifton S."/>
            <person name="Fulton L."/>
            <person name="Fulton B."/>
            <person name="Courtney L."/>
            <person name="Fronick C."/>
            <person name="Harrison M."/>
            <person name="Strong C."/>
            <person name="Farmer C."/>
            <person name="Delahaunty K."/>
            <person name="Markovic C."/>
            <person name="Hall O."/>
            <person name="Minx P."/>
            <person name="Tomlinson C."/>
            <person name="Mitreva M."/>
            <person name="Nelson J."/>
            <person name="Hou S."/>
            <person name="Wollam A."/>
            <person name="Pepin K.H."/>
            <person name="Johnson M."/>
            <person name="Bhonagiri V."/>
            <person name="Nash W.E."/>
            <person name="Warren W."/>
            <person name="Chinwalla A."/>
            <person name="Mardis E.R."/>
            <person name="Wilson R.K."/>
        </authorList>
    </citation>
    <scope>NUCLEOTIDE SEQUENCE [LARGE SCALE GENOMIC DNA]</scope>
    <source>
        <strain evidence="2">DSM 15176</strain>
    </source>
</reference>
<dbReference type="InterPro" id="IPR036514">
    <property type="entry name" value="SGNH_hydro_sf"/>
</dbReference>
<accession>D1PKC4</accession>
<comment type="caution">
    <text evidence="2">The sequence shown here is derived from an EMBL/GenBank/DDBJ whole genome shotgun (WGS) entry which is preliminary data.</text>
</comment>
<dbReference type="PANTHER" id="PTHR43784:SF2">
    <property type="entry name" value="GDSL-LIKE LIPASE_ACYLHYDROLASE, PUTATIVE (AFU_ORTHOLOGUE AFUA_2G00820)-RELATED"/>
    <property type="match status" value="1"/>
</dbReference>
<dbReference type="Pfam" id="PF13472">
    <property type="entry name" value="Lipase_GDSL_2"/>
    <property type="match status" value="1"/>
</dbReference>
<dbReference type="HOGENOM" id="CLU_029872_1_0_9"/>
<evidence type="ECO:0000259" key="1">
    <source>
        <dbReference type="Pfam" id="PF13472"/>
    </source>
</evidence>
<dbReference type="RefSeq" id="WP_007046212.1">
    <property type="nucleotide sequence ID" value="NZ_GG704769.1"/>
</dbReference>
<organism evidence="2 3">
    <name type="scientific">Subdoligranulum variabile DSM 15176</name>
    <dbReference type="NCBI Taxonomy" id="411471"/>
    <lineage>
        <taxon>Bacteria</taxon>
        <taxon>Bacillati</taxon>
        <taxon>Bacillota</taxon>
        <taxon>Clostridia</taxon>
        <taxon>Eubacteriales</taxon>
        <taxon>Oscillospiraceae</taxon>
        <taxon>Subdoligranulum</taxon>
    </lineage>
</organism>
<dbReference type="EMBL" id="ACBY02000018">
    <property type="protein sequence ID" value="EFB76845.1"/>
    <property type="molecule type" value="Genomic_DNA"/>
</dbReference>
<dbReference type="AlphaFoldDB" id="D1PKC4"/>
<dbReference type="InterPro" id="IPR053140">
    <property type="entry name" value="GDSL_Rv0518-like"/>
</dbReference>
<dbReference type="STRING" id="411471.SUBVAR_04799"/>
<evidence type="ECO:0000313" key="2">
    <source>
        <dbReference type="EMBL" id="EFB76845.1"/>
    </source>
</evidence>
<dbReference type="InterPro" id="IPR013830">
    <property type="entry name" value="SGNH_hydro"/>
</dbReference>
<dbReference type="PANTHER" id="PTHR43784">
    <property type="entry name" value="GDSL-LIKE LIPASE/ACYLHYDROLASE, PUTATIVE (AFU_ORTHOLOGUE AFUA_2G00820)-RELATED"/>
    <property type="match status" value="1"/>
</dbReference>